<organism evidence="1 2">
    <name type="scientific">Panicum virgatum</name>
    <name type="common">Blackwell switchgrass</name>
    <dbReference type="NCBI Taxonomy" id="38727"/>
    <lineage>
        <taxon>Eukaryota</taxon>
        <taxon>Viridiplantae</taxon>
        <taxon>Streptophyta</taxon>
        <taxon>Embryophyta</taxon>
        <taxon>Tracheophyta</taxon>
        <taxon>Spermatophyta</taxon>
        <taxon>Magnoliopsida</taxon>
        <taxon>Liliopsida</taxon>
        <taxon>Poales</taxon>
        <taxon>Poaceae</taxon>
        <taxon>PACMAD clade</taxon>
        <taxon>Panicoideae</taxon>
        <taxon>Panicodae</taxon>
        <taxon>Paniceae</taxon>
        <taxon>Panicinae</taxon>
        <taxon>Panicum</taxon>
        <taxon>Panicum sect. Hiantes</taxon>
    </lineage>
</organism>
<keyword evidence="2" id="KW-1185">Reference proteome</keyword>
<comment type="caution">
    <text evidence="1">The sequence shown here is derived from an EMBL/GenBank/DDBJ whole genome shotgun (WGS) entry which is preliminary data.</text>
</comment>
<accession>A0A8T0UJ91</accession>
<name>A0A8T0UJ91_PANVG</name>
<feature type="non-terminal residue" evidence="1">
    <location>
        <position position="1"/>
    </location>
</feature>
<sequence>GPRSNQGPTIRRWFALSQSPPAPAQICEAPSPTSLAGGRGAAAEARIQDAFARAGLLLAPAPPPPRRRALLPLRLLPSSQALVLACPTHLLLTLASAPRSEYLSASVPLPPIVLVLPAALGACYFLPRTGLSCRVWCCLVLDR</sequence>
<evidence type="ECO:0000313" key="1">
    <source>
        <dbReference type="EMBL" id="KAG2624131.1"/>
    </source>
</evidence>
<evidence type="ECO:0000313" key="2">
    <source>
        <dbReference type="Proteomes" id="UP000823388"/>
    </source>
</evidence>
<reference evidence="1" key="1">
    <citation type="submission" date="2020-05" db="EMBL/GenBank/DDBJ databases">
        <title>WGS assembly of Panicum virgatum.</title>
        <authorList>
            <person name="Lovell J.T."/>
            <person name="Jenkins J."/>
            <person name="Shu S."/>
            <person name="Juenger T.E."/>
            <person name="Schmutz J."/>
        </authorList>
    </citation>
    <scope>NUCLEOTIDE SEQUENCE</scope>
    <source>
        <strain evidence="1">AP13</strain>
    </source>
</reference>
<dbReference type="EMBL" id="CM029041">
    <property type="protein sequence ID" value="KAG2624131.1"/>
    <property type="molecule type" value="Genomic_DNA"/>
</dbReference>
<dbReference type="AlphaFoldDB" id="A0A8T0UJ91"/>
<proteinExistence type="predicted"/>
<feature type="non-terminal residue" evidence="1">
    <location>
        <position position="143"/>
    </location>
</feature>
<protein>
    <submittedName>
        <fullName evidence="1">Uncharacterized protein</fullName>
    </submittedName>
</protein>
<gene>
    <name evidence="1" type="ORF">PVAP13_3KG106427</name>
</gene>
<dbReference type="Proteomes" id="UP000823388">
    <property type="component" value="Chromosome 3K"/>
</dbReference>